<feature type="compositionally biased region" description="Polar residues" evidence="1">
    <location>
        <begin position="253"/>
        <end position="271"/>
    </location>
</feature>
<accession>A0AA88KS70</accession>
<dbReference type="GeneID" id="68096081"/>
<feature type="region of interest" description="Disordered" evidence="1">
    <location>
        <begin position="126"/>
        <end position="188"/>
    </location>
</feature>
<evidence type="ECO:0000256" key="1">
    <source>
        <dbReference type="SAM" id="MobiDB-lite"/>
    </source>
</evidence>
<evidence type="ECO:0000313" key="3">
    <source>
        <dbReference type="Proteomes" id="UP000816034"/>
    </source>
</evidence>
<dbReference type="EMBL" id="PYSW02000001">
    <property type="protein sequence ID" value="KAG2393862.1"/>
    <property type="molecule type" value="Genomic_DNA"/>
</dbReference>
<dbReference type="RefSeq" id="XP_044555756.1">
    <property type="nucleotide sequence ID" value="XM_044693175.1"/>
</dbReference>
<gene>
    <name evidence="2" type="ORF">C9374_003626</name>
</gene>
<evidence type="ECO:0000313" key="2">
    <source>
        <dbReference type="EMBL" id="KAG2393862.1"/>
    </source>
</evidence>
<feature type="compositionally biased region" description="Low complexity" evidence="1">
    <location>
        <begin position="154"/>
        <end position="176"/>
    </location>
</feature>
<reference evidence="2 3" key="1">
    <citation type="journal article" date="2018" name="BMC Genomics">
        <title>The genome of Naegleria lovaniensis, the basis for a comparative approach to unravel pathogenicity factors of the human pathogenic amoeba N. fowleri.</title>
        <authorList>
            <person name="Liechti N."/>
            <person name="Schurch N."/>
            <person name="Bruggmann R."/>
            <person name="Wittwer M."/>
        </authorList>
    </citation>
    <scope>NUCLEOTIDE SEQUENCE [LARGE SCALE GENOMIC DNA]</scope>
    <source>
        <strain evidence="2 3">ATCC 30569</strain>
    </source>
</reference>
<dbReference type="Proteomes" id="UP000816034">
    <property type="component" value="Unassembled WGS sequence"/>
</dbReference>
<feature type="region of interest" description="Disordered" evidence="1">
    <location>
        <begin position="251"/>
        <end position="271"/>
    </location>
</feature>
<keyword evidence="3" id="KW-1185">Reference proteome</keyword>
<sequence length="332" mass="37190">MTWSLQNDIHPRSSMCGDHCAKNIHAQPTTTSSSNKPTSETSSIDSSVYSSRCHFSPLSTMNNPLVVHSARSSNSTDMKSSSSHSYTYRHHEIKSNLCVTTSSHHTCFKECHQSTTSSDINALTAATDTHQRSSSFPLPQSPSPFKKKNKKASQKTSPAEELSTCSPSLSSQSPKLHSTRETNSPSTEKKSLKFFDYNKRKIIKKVKRVEQIQPYENIIQFQTCSFLYQPPNDRTRTSHCGVTHQAYTKDMSKGTTGTQNHEPKPQATTTPVQDLHGMGLVSCRHEIQLQEQQQADRPQLEHCSPYMSNEVKTVVAKARTPRYSISIKELLN</sequence>
<comment type="caution">
    <text evidence="2">The sequence shown here is derived from an EMBL/GenBank/DDBJ whole genome shotgun (WGS) entry which is preliminary data.</text>
</comment>
<proteinExistence type="predicted"/>
<organism evidence="2 3">
    <name type="scientific">Naegleria lovaniensis</name>
    <name type="common">Amoeba</name>
    <dbReference type="NCBI Taxonomy" id="51637"/>
    <lineage>
        <taxon>Eukaryota</taxon>
        <taxon>Discoba</taxon>
        <taxon>Heterolobosea</taxon>
        <taxon>Tetramitia</taxon>
        <taxon>Eutetramitia</taxon>
        <taxon>Vahlkampfiidae</taxon>
        <taxon>Naegleria</taxon>
    </lineage>
</organism>
<protein>
    <submittedName>
        <fullName evidence="2">Uncharacterized protein</fullName>
    </submittedName>
</protein>
<dbReference type="AlphaFoldDB" id="A0AA88KS70"/>
<name>A0AA88KS70_NAELO</name>